<evidence type="ECO:0000256" key="1">
    <source>
        <dbReference type="ARBA" id="ARBA00000707"/>
    </source>
</evidence>
<keyword evidence="5" id="KW-0479">Metal-binding</keyword>
<evidence type="ECO:0000256" key="4">
    <source>
        <dbReference type="ARBA" id="ARBA00022670"/>
    </source>
</evidence>
<dbReference type="Gene3D" id="3.90.70.10">
    <property type="entry name" value="Cysteine proteinases"/>
    <property type="match status" value="1"/>
</dbReference>
<dbReference type="PANTHER" id="PTHR24006:SF664">
    <property type="entry name" value="UBIQUITIN CARBOXYL-TERMINAL HYDROLASE"/>
    <property type="match status" value="1"/>
</dbReference>
<reference evidence="14 15" key="1">
    <citation type="submission" date="2022-07" db="EMBL/GenBank/DDBJ databases">
        <title>Genome-wide signatures of adaptation to extreme environments.</title>
        <authorList>
            <person name="Cho C.H."/>
            <person name="Yoon H.S."/>
        </authorList>
    </citation>
    <scope>NUCLEOTIDE SEQUENCE [LARGE SCALE GENOMIC DNA]</scope>
    <source>
        <strain evidence="14 15">DBV 063 E5</strain>
    </source>
</reference>
<organism evidence="14 15">
    <name type="scientific">Cyanidium caldarium</name>
    <name type="common">Red alga</name>
    <dbReference type="NCBI Taxonomy" id="2771"/>
    <lineage>
        <taxon>Eukaryota</taxon>
        <taxon>Rhodophyta</taxon>
        <taxon>Bangiophyceae</taxon>
        <taxon>Cyanidiales</taxon>
        <taxon>Cyanidiaceae</taxon>
        <taxon>Cyanidium</taxon>
    </lineage>
</organism>
<feature type="domain" description="USP" evidence="12">
    <location>
        <begin position="369"/>
        <end position="888"/>
    </location>
</feature>
<feature type="domain" description="UBA" evidence="11">
    <location>
        <begin position="939"/>
        <end position="980"/>
    </location>
</feature>
<dbReference type="SUPFAM" id="SSF46934">
    <property type="entry name" value="UBA-like"/>
    <property type="match status" value="1"/>
</dbReference>
<feature type="region of interest" description="Disordered" evidence="10">
    <location>
        <begin position="75"/>
        <end position="95"/>
    </location>
</feature>
<keyword evidence="8" id="KW-0862">Zinc</keyword>
<dbReference type="GO" id="GO:0006508">
    <property type="term" value="P:proteolysis"/>
    <property type="evidence" value="ECO:0007669"/>
    <property type="project" value="UniProtKB-KW"/>
</dbReference>
<dbReference type="PROSITE" id="PS50030">
    <property type="entry name" value="UBA"/>
    <property type="match status" value="2"/>
</dbReference>
<dbReference type="Pfam" id="PF17807">
    <property type="entry name" value="zf-UBP_var"/>
    <property type="match status" value="1"/>
</dbReference>
<dbReference type="InterPro" id="IPR038765">
    <property type="entry name" value="Papain-like_cys_pep_sf"/>
</dbReference>
<dbReference type="EC" id="3.4.19.12" evidence="3"/>
<keyword evidence="7" id="KW-0788">Thiol protease</keyword>
<evidence type="ECO:0000313" key="15">
    <source>
        <dbReference type="Proteomes" id="UP001301350"/>
    </source>
</evidence>
<dbReference type="InterPro" id="IPR018200">
    <property type="entry name" value="USP_CS"/>
</dbReference>
<dbReference type="SMART" id="SM00290">
    <property type="entry name" value="ZnF_UBP"/>
    <property type="match status" value="2"/>
</dbReference>
<feature type="domain" description="UBA" evidence="11">
    <location>
        <begin position="749"/>
        <end position="789"/>
    </location>
</feature>
<dbReference type="EMBL" id="JANCYW010000012">
    <property type="protein sequence ID" value="KAK4537420.1"/>
    <property type="molecule type" value="Genomic_DNA"/>
</dbReference>
<dbReference type="InterPro" id="IPR001394">
    <property type="entry name" value="Peptidase_C19_UCH"/>
</dbReference>
<dbReference type="InterPro" id="IPR013083">
    <property type="entry name" value="Znf_RING/FYVE/PHD"/>
</dbReference>
<evidence type="ECO:0000256" key="6">
    <source>
        <dbReference type="ARBA" id="ARBA00022771"/>
    </source>
</evidence>
<evidence type="ECO:0000259" key="13">
    <source>
        <dbReference type="PROSITE" id="PS50271"/>
    </source>
</evidence>
<dbReference type="GO" id="GO:0008270">
    <property type="term" value="F:zinc ion binding"/>
    <property type="evidence" value="ECO:0007669"/>
    <property type="project" value="UniProtKB-KW"/>
</dbReference>
<feature type="region of interest" description="Disordered" evidence="10">
    <location>
        <begin position="793"/>
        <end position="824"/>
    </location>
</feature>
<dbReference type="InterPro" id="IPR001607">
    <property type="entry name" value="Znf_UBP"/>
</dbReference>
<comment type="catalytic activity">
    <reaction evidence="1">
        <text>Thiol-dependent hydrolysis of ester, thioester, amide, peptide and isopeptide bonds formed by the C-terminal Gly of ubiquitin (a 76-residue protein attached to proteins as an intracellular targeting signal).</text>
        <dbReference type="EC" id="3.4.19.12"/>
    </reaction>
</comment>
<gene>
    <name evidence="14" type="ORF">CDCA_CDCA12G3445</name>
</gene>
<evidence type="ECO:0000256" key="10">
    <source>
        <dbReference type="SAM" id="MobiDB-lite"/>
    </source>
</evidence>
<keyword evidence="4" id="KW-0645">Protease</keyword>
<proteinExistence type="inferred from homology"/>
<dbReference type="InterPro" id="IPR041432">
    <property type="entry name" value="UBP13_Znf-UBP_var"/>
</dbReference>
<protein>
    <recommendedName>
        <fullName evidence="3">ubiquitinyl hydrolase 1</fullName>
        <ecNumber evidence="3">3.4.19.12</ecNumber>
    </recommendedName>
</protein>
<dbReference type="FunFam" id="3.30.40.10:FF:000396">
    <property type="entry name" value="Ubiquitin carboxyl-terminal hydrolase"/>
    <property type="match status" value="1"/>
</dbReference>
<dbReference type="Pfam" id="PF00627">
    <property type="entry name" value="UBA"/>
    <property type="match status" value="2"/>
</dbReference>
<keyword evidence="6 9" id="KW-0863">Zinc-finger</keyword>
<dbReference type="InterPro" id="IPR015940">
    <property type="entry name" value="UBA"/>
</dbReference>
<dbReference type="InterPro" id="IPR028889">
    <property type="entry name" value="USP"/>
</dbReference>
<evidence type="ECO:0000256" key="2">
    <source>
        <dbReference type="ARBA" id="ARBA00009085"/>
    </source>
</evidence>
<dbReference type="GO" id="GO:0005829">
    <property type="term" value="C:cytosol"/>
    <property type="evidence" value="ECO:0007669"/>
    <property type="project" value="TreeGrafter"/>
</dbReference>
<comment type="similarity">
    <text evidence="2">Belongs to the peptidase C19 family.</text>
</comment>
<feature type="region of interest" description="Disordered" evidence="10">
    <location>
        <begin position="702"/>
        <end position="736"/>
    </location>
</feature>
<evidence type="ECO:0000259" key="12">
    <source>
        <dbReference type="PROSITE" id="PS50235"/>
    </source>
</evidence>
<dbReference type="PROSITE" id="PS50235">
    <property type="entry name" value="USP_3"/>
    <property type="match status" value="1"/>
</dbReference>
<dbReference type="PANTHER" id="PTHR24006">
    <property type="entry name" value="UBIQUITIN CARBOXYL-TERMINAL HYDROLASE"/>
    <property type="match status" value="1"/>
</dbReference>
<dbReference type="Pfam" id="PF02148">
    <property type="entry name" value="zf-UBP"/>
    <property type="match status" value="1"/>
</dbReference>
<sequence>MSQPAAFVGDGALAAVEKEECSLCFDDQGDGGGVDVCLECFQCFCVDRGHARLHTRKTGHRAAANFRRQVVATTAAPATTGDEEAAEATAPTGPRVTRTADRVKVVTEDTNAPPPMETVLVGVLDAETGTCWHAFGDEAAMSVMPNGIAPAPKPAATALPVADILQRYISLAQAVHAARSSSQQEAVNSWELQLEPCEHTLLLQPQPFTSTDANLPTPAKRSLAKCAACDLTENLWMCLTCGHLGCGRSHFDGSGGRNHAWEHFKACMNDRRPHAVAVKLGTITPEGTADVHCYECDELRIDPELAAHLAVFGIDVSTQEKTEMSLVEMELQQSVQLELSASTGTGGPQQSEVVRVYGEDAEWRERLHAGLRNLGNSCYMASVVQSLFALDFAGVRWYADRWPMCGERSTTAAIEAHYLGCDRASPIECFECQMRKLADGLLSGRYASERPPPPPADSSEVPAAAKERLASRPLRTGIAPRMFQTLIGRGHSEFATRKQQDAQEFLNHFLERCRQEAQQYGTHDIGQLFSFGIRQKLECCGCHRMRTVDTPAMSLNVPIVRPGETAVEGSGAATVMTRRAAAAATANDTVRVTLMQCLDAMVADETVHFRCAACGRDSPEGGADRPHRDKIARHGTATAYRCERPSSLPKYLVMHMRKFEADDNWVPHKITTAVQLPTTYKAGGTGAEAAVVLDLAPWLSTDPDADSIPADRRMPDGSEEGSNAAMSDGVITGGRGDVASAAASDVSASSPEEAFTPLMEMGFTEAQARAAMRACAGDAQRAVEWLFEHPDAAEVESPSGASGTSSLPRCSSPQRPPSATPSLASATDTRFELVAAMVHLGASVHTGHYVAYVRSGSRWILYNDENTFDAGVRPAALEQAYLLLWRRCDARGDASCREWMRGDRRRLESNTAVNAVQPLVPPEQVLRSADTTASSATGDVDYGEQAQQLVSMGFAPDASRQALQACQGNVEAALGILLANA</sequence>
<dbReference type="GO" id="GO:0016579">
    <property type="term" value="P:protein deubiquitination"/>
    <property type="evidence" value="ECO:0007669"/>
    <property type="project" value="InterPro"/>
</dbReference>
<dbReference type="Proteomes" id="UP001301350">
    <property type="component" value="Unassembled WGS sequence"/>
</dbReference>
<keyword evidence="15" id="KW-1185">Reference proteome</keyword>
<evidence type="ECO:0000259" key="11">
    <source>
        <dbReference type="PROSITE" id="PS50030"/>
    </source>
</evidence>
<comment type="caution">
    <text evidence="14">The sequence shown here is derived from an EMBL/GenBank/DDBJ whole genome shotgun (WGS) entry which is preliminary data.</text>
</comment>
<dbReference type="GO" id="GO:0004843">
    <property type="term" value="F:cysteine-type deubiquitinase activity"/>
    <property type="evidence" value="ECO:0007669"/>
    <property type="project" value="UniProtKB-EC"/>
</dbReference>
<dbReference type="InterPro" id="IPR050164">
    <property type="entry name" value="Peptidase_C19"/>
</dbReference>
<dbReference type="Gene3D" id="3.30.40.10">
    <property type="entry name" value="Zinc/RING finger domain, C3HC4 (zinc finger)"/>
    <property type="match status" value="2"/>
</dbReference>
<dbReference type="AlphaFoldDB" id="A0AAV9IZC9"/>
<name>A0AAV9IZC9_CYACA</name>
<dbReference type="SMART" id="SM00165">
    <property type="entry name" value="UBA"/>
    <property type="match status" value="2"/>
</dbReference>
<evidence type="ECO:0000256" key="3">
    <source>
        <dbReference type="ARBA" id="ARBA00012759"/>
    </source>
</evidence>
<evidence type="ECO:0000313" key="14">
    <source>
        <dbReference type="EMBL" id="KAK4537420.1"/>
    </source>
</evidence>
<dbReference type="SUPFAM" id="SSF57850">
    <property type="entry name" value="RING/U-box"/>
    <property type="match status" value="2"/>
</dbReference>
<dbReference type="GO" id="GO:0005634">
    <property type="term" value="C:nucleus"/>
    <property type="evidence" value="ECO:0007669"/>
    <property type="project" value="TreeGrafter"/>
</dbReference>
<dbReference type="PROSITE" id="PS00972">
    <property type="entry name" value="USP_1"/>
    <property type="match status" value="1"/>
</dbReference>
<evidence type="ECO:0000256" key="8">
    <source>
        <dbReference type="ARBA" id="ARBA00022833"/>
    </source>
</evidence>
<dbReference type="Gene3D" id="1.10.8.10">
    <property type="entry name" value="DNA helicase RuvA subunit, C-terminal domain"/>
    <property type="match status" value="2"/>
</dbReference>
<dbReference type="SUPFAM" id="SSF54001">
    <property type="entry name" value="Cysteine proteinases"/>
    <property type="match status" value="1"/>
</dbReference>
<accession>A0AAV9IZC9</accession>
<dbReference type="Pfam" id="PF00443">
    <property type="entry name" value="UCH"/>
    <property type="match status" value="1"/>
</dbReference>
<feature type="domain" description="UBP-type" evidence="13">
    <location>
        <begin position="195"/>
        <end position="316"/>
    </location>
</feature>
<feature type="region of interest" description="Disordered" evidence="10">
    <location>
        <begin position="444"/>
        <end position="464"/>
    </location>
</feature>
<dbReference type="CDD" id="cd14291">
    <property type="entry name" value="UBA1_NUB1_like"/>
    <property type="match status" value="1"/>
</dbReference>
<keyword evidence="7" id="KW-0378">Hydrolase</keyword>
<dbReference type="PROSITE" id="PS50271">
    <property type="entry name" value="ZF_UBP"/>
    <property type="match status" value="1"/>
</dbReference>
<evidence type="ECO:0000256" key="9">
    <source>
        <dbReference type="PROSITE-ProRule" id="PRU00502"/>
    </source>
</evidence>
<evidence type="ECO:0000256" key="5">
    <source>
        <dbReference type="ARBA" id="ARBA00022723"/>
    </source>
</evidence>
<dbReference type="InterPro" id="IPR009060">
    <property type="entry name" value="UBA-like_sf"/>
</dbReference>
<feature type="compositionally biased region" description="Polar residues" evidence="10">
    <location>
        <begin position="799"/>
        <end position="813"/>
    </location>
</feature>
<evidence type="ECO:0000256" key="7">
    <source>
        <dbReference type="ARBA" id="ARBA00022807"/>
    </source>
</evidence>